<dbReference type="AlphaFoldDB" id="A0A1J4JIX6"/>
<gene>
    <name evidence="2" type="ORF">TRFO_34489</name>
</gene>
<keyword evidence="1" id="KW-0812">Transmembrane</keyword>
<dbReference type="OrthoDB" id="10510484at2759"/>
<dbReference type="Proteomes" id="UP000179807">
    <property type="component" value="Unassembled WGS sequence"/>
</dbReference>
<evidence type="ECO:0000313" key="2">
    <source>
        <dbReference type="EMBL" id="OHS99136.1"/>
    </source>
</evidence>
<dbReference type="GeneID" id="94844392"/>
<evidence type="ECO:0000313" key="3">
    <source>
        <dbReference type="Proteomes" id="UP000179807"/>
    </source>
</evidence>
<sequence>MFDSFIKNYRIATGVYLFTKPEQRVWDIIFLVLLITFTIGIISLSINTYRSFGRLLWGSGARVVKNIVDSGKSPTADN</sequence>
<keyword evidence="3" id="KW-1185">Reference proteome</keyword>
<evidence type="ECO:0000256" key="1">
    <source>
        <dbReference type="SAM" id="Phobius"/>
    </source>
</evidence>
<accession>A0A1J4JIX6</accession>
<dbReference type="RefSeq" id="XP_068352273.1">
    <property type="nucleotide sequence ID" value="XM_068509688.1"/>
</dbReference>
<organism evidence="2 3">
    <name type="scientific">Tritrichomonas foetus</name>
    <dbReference type="NCBI Taxonomy" id="1144522"/>
    <lineage>
        <taxon>Eukaryota</taxon>
        <taxon>Metamonada</taxon>
        <taxon>Parabasalia</taxon>
        <taxon>Tritrichomonadida</taxon>
        <taxon>Tritrichomonadidae</taxon>
        <taxon>Tritrichomonas</taxon>
    </lineage>
</organism>
<dbReference type="VEuPathDB" id="TrichDB:TRFO_34489"/>
<comment type="caution">
    <text evidence="2">The sequence shown here is derived from an EMBL/GenBank/DDBJ whole genome shotgun (WGS) entry which is preliminary data.</text>
</comment>
<protein>
    <submittedName>
        <fullName evidence="2">Uncharacterized protein</fullName>
    </submittedName>
</protein>
<keyword evidence="1" id="KW-1133">Transmembrane helix</keyword>
<name>A0A1J4JIX6_9EUKA</name>
<proteinExistence type="predicted"/>
<feature type="transmembrane region" description="Helical" evidence="1">
    <location>
        <begin position="25"/>
        <end position="46"/>
    </location>
</feature>
<reference evidence="2" key="1">
    <citation type="submission" date="2016-10" db="EMBL/GenBank/DDBJ databases">
        <authorList>
            <person name="Benchimol M."/>
            <person name="Almeida L.G."/>
            <person name="Vasconcelos A.T."/>
            <person name="Perreira-Neves A."/>
            <person name="Rosa I.A."/>
            <person name="Tasca T."/>
            <person name="Bogo M.R."/>
            <person name="de Souza W."/>
        </authorList>
    </citation>
    <scope>NUCLEOTIDE SEQUENCE [LARGE SCALE GENOMIC DNA]</scope>
    <source>
        <strain evidence="2">K</strain>
    </source>
</reference>
<dbReference type="EMBL" id="MLAK01001022">
    <property type="protein sequence ID" value="OHS99136.1"/>
    <property type="molecule type" value="Genomic_DNA"/>
</dbReference>
<keyword evidence="1" id="KW-0472">Membrane</keyword>